<dbReference type="InterPro" id="IPR000182">
    <property type="entry name" value="GNAT_dom"/>
</dbReference>
<evidence type="ECO:0000313" key="3">
    <source>
        <dbReference type="Proteomes" id="UP000717696"/>
    </source>
</evidence>
<dbReference type="CDD" id="cd04301">
    <property type="entry name" value="NAT_SF"/>
    <property type="match status" value="1"/>
</dbReference>
<feature type="domain" description="N-acetyltransferase" evidence="1">
    <location>
        <begin position="3"/>
        <end position="167"/>
    </location>
</feature>
<dbReference type="EMBL" id="JAGMUU010000023">
    <property type="protein sequence ID" value="KAH7126386.1"/>
    <property type="molecule type" value="Genomic_DNA"/>
</dbReference>
<proteinExistence type="predicted"/>
<dbReference type="GO" id="GO:0016747">
    <property type="term" value="F:acyltransferase activity, transferring groups other than amino-acyl groups"/>
    <property type="evidence" value="ECO:0007669"/>
    <property type="project" value="InterPro"/>
</dbReference>
<dbReference type="AlphaFoldDB" id="A0A9P9DXP7"/>
<dbReference type="SUPFAM" id="SSF55729">
    <property type="entry name" value="Acyl-CoA N-acyltransferases (Nat)"/>
    <property type="match status" value="1"/>
</dbReference>
<dbReference type="Pfam" id="PF00583">
    <property type="entry name" value="Acetyltransf_1"/>
    <property type="match status" value="1"/>
</dbReference>
<dbReference type="PROSITE" id="PS51186">
    <property type="entry name" value="GNAT"/>
    <property type="match status" value="1"/>
</dbReference>
<dbReference type="Gene3D" id="3.40.630.30">
    <property type="match status" value="1"/>
</dbReference>
<name>A0A9P9DXP7_9HYPO</name>
<organism evidence="2 3">
    <name type="scientific">Dactylonectria estremocensis</name>
    <dbReference type="NCBI Taxonomy" id="1079267"/>
    <lineage>
        <taxon>Eukaryota</taxon>
        <taxon>Fungi</taxon>
        <taxon>Dikarya</taxon>
        <taxon>Ascomycota</taxon>
        <taxon>Pezizomycotina</taxon>
        <taxon>Sordariomycetes</taxon>
        <taxon>Hypocreomycetidae</taxon>
        <taxon>Hypocreales</taxon>
        <taxon>Nectriaceae</taxon>
        <taxon>Dactylonectria</taxon>
    </lineage>
</organism>
<accession>A0A9P9DXP7</accession>
<evidence type="ECO:0000313" key="2">
    <source>
        <dbReference type="EMBL" id="KAH7126386.1"/>
    </source>
</evidence>
<gene>
    <name evidence="2" type="ORF">B0J13DRAFT_565435</name>
</gene>
<dbReference type="Proteomes" id="UP000717696">
    <property type="component" value="Unassembled WGS sequence"/>
</dbReference>
<sequence>MSLTFRPATPSDTSSVLALVESAYRGDSSRKGWTTEADFFGGSRIDAAGVLAKITAPDGAVLLGFDDSDDALVVCAEVLRRGPGVVYFGMFAVDPLRQGGGIGRLALERVEAFVRDEWEARSLEMSVIMCRDELIAYYVRRGFRLMDETRPFPYGEVAGKILRDDLYFSVLSKEL</sequence>
<evidence type="ECO:0000259" key="1">
    <source>
        <dbReference type="PROSITE" id="PS51186"/>
    </source>
</evidence>
<comment type="caution">
    <text evidence="2">The sequence shown here is derived from an EMBL/GenBank/DDBJ whole genome shotgun (WGS) entry which is preliminary data.</text>
</comment>
<reference evidence="2" key="1">
    <citation type="journal article" date="2021" name="Nat. Commun.">
        <title>Genetic determinants of endophytism in the Arabidopsis root mycobiome.</title>
        <authorList>
            <person name="Mesny F."/>
            <person name="Miyauchi S."/>
            <person name="Thiergart T."/>
            <person name="Pickel B."/>
            <person name="Atanasova L."/>
            <person name="Karlsson M."/>
            <person name="Huettel B."/>
            <person name="Barry K.W."/>
            <person name="Haridas S."/>
            <person name="Chen C."/>
            <person name="Bauer D."/>
            <person name="Andreopoulos W."/>
            <person name="Pangilinan J."/>
            <person name="LaButti K."/>
            <person name="Riley R."/>
            <person name="Lipzen A."/>
            <person name="Clum A."/>
            <person name="Drula E."/>
            <person name="Henrissat B."/>
            <person name="Kohler A."/>
            <person name="Grigoriev I.V."/>
            <person name="Martin F.M."/>
            <person name="Hacquard S."/>
        </authorList>
    </citation>
    <scope>NUCLEOTIDE SEQUENCE</scope>
    <source>
        <strain evidence="2">MPI-CAGE-AT-0021</strain>
    </source>
</reference>
<keyword evidence="3" id="KW-1185">Reference proteome</keyword>
<dbReference type="OrthoDB" id="5689at2759"/>
<protein>
    <submittedName>
        <fullName evidence="2">Acyl-CoA N-acyltransferase</fullName>
    </submittedName>
</protein>
<dbReference type="InterPro" id="IPR016181">
    <property type="entry name" value="Acyl_CoA_acyltransferase"/>
</dbReference>